<dbReference type="PROSITE" id="PS00745">
    <property type="entry name" value="RF_PROK_I"/>
    <property type="match status" value="1"/>
</dbReference>
<dbReference type="InterPro" id="IPR000352">
    <property type="entry name" value="Pep_chain_release_fac_I"/>
</dbReference>
<dbReference type="Proteomes" id="UP000588068">
    <property type="component" value="Unassembled WGS sequence"/>
</dbReference>
<dbReference type="NCBIfam" id="NF006718">
    <property type="entry name" value="PRK09256.1"/>
    <property type="match status" value="1"/>
</dbReference>
<organism evidence="3 4">
    <name type="scientific">Povalibacter uvarum</name>
    <dbReference type="NCBI Taxonomy" id="732238"/>
    <lineage>
        <taxon>Bacteria</taxon>
        <taxon>Pseudomonadati</taxon>
        <taxon>Pseudomonadota</taxon>
        <taxon>Gammaproteobacteria</taxon>
        <taxon>Steroidobacterales</taxon>
        <taxon>Steroidobacteraceae</taxon>
        <taxon>Povalibacter</taxon>
    </lineage>
</organism>
<dbReference type="GO" id="GO:0003747">
    <property type="term" value="F:translation release factor activity"/>
    <property type="evidence" value="ECO:0007669"/>
    <property type="project" value="InterPro"/>
</dbReference>
<dbReference type="EMBL" id="JACHHZ010000004">
    <property type="protein sequence ID" value="MBB6094612.1"/>
    <property type="molecule type" value="Genomic_DNA"/>
</dbReference>
<feature type="compositionally biased region" description="Basic residues" evidence="1">
    <location>
        <begin position="126"/>
        <end position="141"/>
    </location>
</feature>
<dbReference type="GO" id="GO:0004045">
    <property type="term" value="F:peptidyl-tRNA hydrolase activity"/>
    <property type="evidence" value="ECO:0007669"/>
    <property type="project" value="TreeGrafter"/>
</dbReference>
<dbReference type="GO" id="GO:0072344">
    <property type="term" value="P:rescue of stalled ribosome"/>
    <property type="evidence" value="ECO:0007669"/>
    <property type="project" value="TreeGrafter"/>
</dbReference>
<reference evidence="3 4" key="1">
    <citation type="submission" date="2020-08" db="EMBL/GenBank/DDBJ databases">
        <title>Genomic Encyclopedia of Type Strains, Phase IV (KMG-IV): sequencing the most valuable type-strain genomes for metagenomic binning, comparative biology and taxonomic classification.</title>
        <authorList>
            <person name="Goeker M."/>
        </authorList>
    </citation>
    <scope>NUCLEOTIDE SEQUENCE [LARGE SCALE GENOMIC DNA]</scope>
    <source>
        <strain evidence="3 4">DSM 26723</strain>
    </source>
</reference>
<protein>
    <submittedName>
        <fullName evidence="3">Ribosome-associated protein</fullName>
    </submittedName>
</protein>
<dbReference type="RefSeq" id="WP_184334024.1">
    <property type="nucleotide sequence ID" value="NZ_JACHHZ010000004.1"/>
</dbReference>
<accession>A0A841HRG0</accession>
<feature type="compositionally biased region" description="Basic and acidic residues" evidence="1">
    <location>
        <begin position="115"/>
        <end position="125"/>
    </location>
</feature>
<evidence type="ECO:0000313" key="4">
    <source>
        <dbReference type="Proteomes" id="UP000588068"/>
    </source>
</evidence>
<evidence type="ECO:0000256" key="1">
    <source>
        <dbReference type="SAM" id="MobiDB-lite"/>
    </source>
</evidence>
<dbReference type="PANTHER" id="PTHR47814:SF1">
    <property type="entry name" value="PEPTIDYL-TRNA HYDROLASE ARFB"/>
    <property type="match status" value="1"/>
</dbReference>
<comment type="caution">
    <text evidence="3">The sequence shown here is derived from an EMBL/GenBank/DDBJ whole genome shotgun (WGS) entry which is preliminary data.</text>
</comment>
<gene>
    <name evidence="3" type="ORF">HNQ60_003499</name>
</gene>
<dbReference type="PANTHER" id="PTHR47814">
    <property type="entry name" value="PEPTIDYL-TRNA HYDROLASE ARFB"/>
    <property type="match status" value="1"/>
</dbReference>
<evidence type="ECO:0000259" key="2">
    <source>
        <dbReference type="PROSITE" id="PS00745"/>
    </source>
</evidence>
<keyword evidence="4" id="KW-1185">Reference proteome</keyword>
<dbReference type="Pfam" id="PF00472">
    <property type="entry name" value="RF-1"/>
    <property type="match status" value="1"/>
</dbReference>
<name>A0A841HRG0_9GAMM</name>
<dbReference type="SUPFAM" id="SSF110916">
    <property type="entry name" value="Peptidyl-tRNA hydrolase domain-like"/>
    <property type="match status" value="1"/>
</dbReference>
<dbReference type="Gene3D" id="3.30.160.20">
    <property type="match status" value="1"/>
</dbReference>
<feature type="region of interest" description="Disordered" evidence="1">
    <location>
        <begin position="103"/>
        <end position="141"/>
    </location>
</feature>
<proteinExistence type="predicted"/>
<feature type="domain" description="Prokaryotic-type class I peptide chain release factors" evidence="2">
    <location>
        <begin position="22"/>
        <end position="38"/>
    </location>
</feature>
<sequence>MSTDYPALSGLPEAALDIRFIRASGPGGQNVNKVASAVQLRCDLRAWPQLPDRVRTRLRTLAGRRLTDDDVIVLTAQRFRTQEHNKRDAFERLAEMVAQARIEPKIRRATKPTRASKERRLEGKQQRSRVKNSRGKVRSFD</sequence>
<dbReference type="GO" id="GO:0043022">
    <property type="term" value="F:ribosome binding"/>
    <property type="evidence" value="ECO:0007669"/>
    <property type="project" value="TreeGrafter"/>
</dbReference>
<evidence type="ECO:0000313" key="3">
    <source>
        <dbReference type="EMBL" id="MBB6094612.1"/>
    </source>
</evidence>
<dbReference type="AlphaFoldDB" id="A0A841HRG0"/>